<keyword evidence="1" id="KW-0472">Membrane</keyword>
<protein>
    <submittedName>
        <fullName evidence="2">Uncharacterized protein</fullName>
    </submittedName>
</protein>
<dbReference type="Proteomes" id="UP000069771">
    <property type="component" value="Chromosome"/>
</dbReference>
<dbReference type="EMBL" id="CP011391">
    <property type="protein sequence ID" value="AMK55519.1"/>
    <property type="molecule type" value="Genomic_DNA"/>
</dbReference>
<keyword evidence="3" id="KW-1185">Reference proteome</keyword>
<organism evidence="2 3">
    <name type="scientific">Faecalibaculum rodentium</name>
    <dbReference type="NCBI Taxonomy" id="1702221"/>
    <lineage>
        <taxon>Bacteria</taxon>
        <taxon>Bacillati</taxon>
        <taxon>Bacillota</taxon>
        <taxon>Erysipelotrichia</taxon>
        <taxon>Erysipelotrichales</taxon>
        <taxon>Erysipelotrichaceae</taxon>
        <taxon>Faecalibaculum</taxon>
    </lineage>
</organism>
<dbReference type="KEGG" id="fro:AALO17_23850"/>
<evidence type="ECO:0000313" key="2">
    <source>
        <dbReference type="EMBL" id="AMK55519.1"/>
    </source>
</evidence>
<dbReference type="AlphaFoldDB" id="A0A140DXZ2"/>
<proteinExistence type="predicted"/>
<evidence type="ECO:0000256" key="1">
    <source>
        <dbReference type="SAM" id="Phobius"/>
    </source>
</evidence>
<keyword evidence="1" id="KW-1133">Transmembrane helix</keyword>
<gene>
    <name evidence="2" type="ORF">AALO17_23850</name>
</gene>
<accession>A0A140DXZ2</accession>
<keyword evidence="1" id="KW-0812">Transmembrane</keyword>
<reference evidence="2 3" key="1">
    <citation type="journal article" date="2016" name="Gut Pathog.">
        <title>Whole genome sequencing of "Faecalibaculum rodentium" ALO17, isolated from C57BL/6J laboratory mouse feces.</title>
        <authorList>
            <person name="Lim S."/>
            <person name="Chang D.H."/>
            <person name="Ahn S."/>
            <person name="Kim B.C."/>
        </authorList>
    </citation>
    <scope>NUCLEOTIDE SEQUENCE [LARGE SCALE GENOMIC DNA]</scope>
    <source>
        <strain evidence="2 3">Alo17</strain>
    </source>
</reference>
<feature type="transmembrane region" description="Helical" evidence="1">
    <location>
        <begin position="49"/>
        <end position="68"/>
    </location>
</feature>
<sequence>MISSPLYNNGMQKIKDMTGKSRALYIVISALCLALACWACTSTLRTWVQVASVIIMMASVLMIILLLIPRAGAEKSQDSPYAPQLQQLVLLNHDGQEKLSRIRQLVDTLFGAGSLTAARFSGAAQSALSVLAGNVDQGQRAVAAFGSDSPTKERELVFSGYIRESQSVLDQLDRLLLLLVQYDQSQDHDAESVTAQLEEITSTIHLYEHN</sequence>
<name>A0A140DXZ2_9FIRM</name>
<evidence type="ECO:0000313" key="3">
    <source>
        <dbReference type="Proteomes" id="UP000069771"/>
    </source>
</evidence>